<keyword evidence="3" id="KW-0597">Phosphoprotein</keyword>
<dbReference type="CDD" id="cd16917">
    <property type="entry name" value="HATPase_UhpB-NarQ-NarX-like"/>
    <property type="match status" value="1"/>
</dbReference>
<gene>
    <name evidence="12" type="ORF">AOZ06_18700</name>
</gene>
<dbReference type="Pfam" id="PF07730">
    <property type="entry name" value="HisKA_3"/>
    <property type="match status" value="1"/>
</dbReference>
<dbReference type="PANTHER" id="PTHR24421:SF10">
    <property type="entry name" value="NITRATE_NITRITE SENSOR PROTEIN NARQ"/>
    <property type="match status" value="1"/>
</dbReference>
<dbReference type="InterPro" id="IPR036890">
    <property type="entry name" value="HATPase_C_sf"/>
</dbReference>
<keyword evidence="4" id="KW-0808">Transferase</keyword>
<evidence type="ECO:0000256" key="3">
    <source>
        <dbReference type="ARBA" id="ARBA00022553"/>
    </source>
</evidence>
<name>A0A0N9HZ55_9PSEU</name>
<proteinExistence type="predicted"/>
<dbReference type="KEGG" id="kphy:AOZ06_18700"/>
<accession>A0A0N9HZ55</accession>
<dbReference type="GO" id="GO:0000155">
    <property type="term" value="F:phosphorelay sensor kinase activity"/>
    <property type="evidence" value="ECO:0007669"/>
    <property type="project" value="InterPro"/>
</dbReference>
<evidence type="ECO:0000256" key="4">
    <source>
        <dbReference type="ARBA" id="ARBA00022679"/>
    </source>
</evidence>
<evidence type="ECO:0000259" key="10">
    <source>
        <dbReference type="Pfam" id="PF02518"/>
    </source>
</evidence>
<feature type="domain" description="Signal transduction histidine kinase subgroup 3 dimerisation and phosphoacceptor" evidence="11">
    <location>
        <begin position="26"/>
        <end position="84"/>
    </location>
</feature>
<feature type="domain" description="Histidine kinase/HSP90-like ATPase" evidence="10">
    <location>
        <begin position="151"/>
        <end position="239"/>
    </location>
</feature>
<dbReference type="Gene3D" id="3.30.565.10">
    <property type="entry name" value="Histidine kinase-like ATPase, C-terminal domain"/>
    <property type="match status" value="1"/>
</dbReference>
<evidence type="ECO:0000256" key="2">
    <source>
        <dbReference type="ARBA" id="ARBA00012438"/>
    </source>
</evidence>
<dbReference type="GO" id="GO:0016020">
    <property type="term" value="C:membrane"/>
    <property type="evidence" value="ECO:0007669"/>
    <property type="project" value="InterPro"/>
</dbReference>
<dbReference type="SUPFAM" id="SSF55874">
    <property type="entry name" value="ATPase domain of HSP90 chaperone/DNA topoisomerase II/histidine kinase"/>
    <property type="match status" value="1"/>
</dbReference>
<evidence type="ECO:0000256" key="8">
    <source>
        <dbReference type="ARBA" id="ARBA00023012"/>
    </source>
</evidence>
<dbReference type="RefSeq" id="WP_054290584.1">
    <property type="nucleotide sequence ID" value="NZ_CP012752.1"/>
</dbReference>
<evidence type="ECO:0000313" key="13">
    <source>
        <dbReference type="Proteomes" id="UP000063699"/>
    </source>
</evidence>
<evidence type="ECO:0000313" key="12">
    <source>
        <dbReference type="EMBL" id="ALG08677.1"/>
    </source>
</evidence>
<evidence type="ECO:0000256" key="5">
    <source>
        <dbReference type="ARBA" id="ARBA00022741"/>
    </source>
</evidence>
<keyword evidence="6" id="KW-0418">Kinase</keyword>
<keyword evidence="8" id="KW-0902">Two-component regulatory system</keyword>
<dbReference type="AlphaFoldDB" id="A0A0N9HZ55"/>
<evidence type="ECO:0000256" key="7">
    <source>
        <dbReference type="ARBA" id="ARBA00022840"/>
    </source>
</evidence>
<dbReference type="Proteomes" id="UP000063699">
    <property type="component" value="Chromosome"/>
</dbReference>
<keyword evidence="5" id="KW-0547">Nucleotide-binding</keyword>
<evidence type="ECO:0000256" key="9">
    <source>
        <dbReference type="SAM" id="MobiDB-lite"/>
    </source>
</evidence>
<dbReference type="Gene3D" id="1.20.5.1930">
    <property type="match status" value="1"/>
</dbReference>
<dbReference type="PANTHER" id="PTHR24421">
    <property type="entry name" value="NITRATE/NITRITE SENSOR PROTEIN NARX-RELATED"/>
    <property type="match status" value="1"/>
</dbReference>
<dbReference type="EC" id="2.7.13.3" evidence="2"/>
<keyword evidence="13" id="KW-1185">Reference proteome</keyword>
<feature type="region of interest" description="Disordered" evidence="9">
    <location>
        <begin position="82"/>
        <end position="107"/>
    </location>
</feature>
<dbReference type="InterPro" id="IPR003594">
    <property type="entry name" value="HATPase_dom"/>
</dbReference>
<evidence type="ECO:0000256" key="6">
    <source>
        <dbReference type="ARBA" id="ARBA00022777"/>
    </source>
</evidence>
<protein>
    <recommendedName>
        <fullName evidence="2">histidine kinase</fullName>
        <ecNumber evidence="2">2.7.13.3</ecNumber>
    </recommendedName>
</protein>
<evidence type="ECO:0000259" key="11">
    <source>
        <dbReference type="Pfam" id="PF07730"/>
    </source>
</evidence>
<feature type="compositionally biased region" description="Basic and acidic residues" evidence="9">
    <location>
        <begin position="82"/>
        <end position="94"/>
    </location>
</feature>
<keyword evidence="7" id="KW-0067">ATP-binding</keyword>
<dbReference type="EMBL" id="CP012752">
    <property type="protein sequence ID" value="ALG08677.1"/>
    <property type="molecule type" value="Genomic_DNA"/>
</dbReference>
<dbReference type="InterPro" id="IPR011712">
    <property type="entry name" value="Sig_transdc_His_kin_sub3_dim/P"/>
</dbReference>
<dbReference type="GO" id="GO:0046983">
    <property type="term" value="F:protein dimerization activity"/>
    <property type="evidence" value="ECO:0007669"/>
    <property type="project" value="InterPro"/>
</dbReference>
<reference evidence="12 13" key="1">
    <citation type="submission" date="2015-07" db="EMBL/GenBank/DDBJ databases">
        <title>Genome sequencing of Kibdelosporangium phytohabitans.</title>
        <authorList>
            <person name="Qin S."/>
            <person name="Xing K."/>
        </authorList>
    </citation>
    <scope>NUCLEOTIDE SEQUENCE [LARGE SCALE GENOMIC DNA]</scope>
    <source>
        <strain evidence="12 13">KLBMP1111</strain>
    </source>
</reference>
<dbReference type="InterPro" id="IPR050482">
    <property type="entry name" value="Sensor_HK_TwoCompSys"/>
</dbReference>
<organism evidence="12 13">
    <name type="scientific">Kibdelosporangium phytohabitans</name>
    <dbReference type="NCBI Taxonomy" id="860235"/>
    <lineage>
        <taxon>Bacteria</taxon>
        <taxon>Bacillati</taxon>
        <taxon>Actinomycetota</taxon>
        <taxon>Actinomycetes</taxon>
        <taxon>Pseudonocardiales</taxon>
        <taxon>Pseudonocardiaceae</taxon>
        <taxon>Kibdelosporangium</taxon>
    </lineage>
</organism>
<dbReference type="Pfam" id="PF02518">
    <property type="entry name" value="HATPase_c"/>
    <property type="match status" value="1"/>
</dbReference>
<evidence type="ECO:0000256" key="1">
    <source>
        <dbReference type="ARBA" id="ARBA00000085"/>
    </source>
</evidence>
<dbReference type="STRING" id="860235.AOZ06_18700"/>
<sequence>MEAPDGDPTGGSCADGRCDHQVHLARVLRDLHDEVGSSLAGVTAQLELIRRLLQSDTDRADRMVTEAHTITTDLVATVRRMSAERRRSCDGGERRRPRPSGMNRSAGFDDALRNMIGRMRAVVGDRLEISLELGDGLDRVPSEAGWAAFWIVNEALTNVLRHSYADNCLVSVWVGDADLHVQVQDDGVGLVTKVRTREAFDAGGSGIGNMADRAAELGGWCTVQPAIPSGAVALAALPLAGAEWGPAARTA</sequence>
<comment type="catalytic activity">
    <reaction evidence="1">
        <text>ATP + protein L-histidine = ADP + protein N-phospho-L-histidine.</text>
        <dbReference type="EC" id="2.7.13.3"/>
    </reaction>
</comment>
<dbReference type="GO" id="GO:0005524">
    <property type="term" value="F:ATP binding"/>
    <property type="evidence" value="ECO:0007669"/>
    <property type="project" value="UniProtKB-KW"/>
</dbReference>